<evidence type="ECO:0000256" key="1">
    <source>
        <dbReference type="ARBA" id="ARBA00004429"/>
    </source>
</evidence>
<evidence type="ECO:0000256" key="8">
    <source>
        <dbReference type="ARBA" id="ARBA00022679"/>
    </source>
</evidence>
<dbReference type="NCBIfam" id="NF003956">
    <property type="entry name" value="PRK05454.1-3"/>
    <property type="match status" value="1"/>
</dbReference>
<dbReference type="CDD" id="cd04191">
    <property type="entry name" value="Glucan_BSP_MdoH"/>
    <property type="match status" value="1"/>
</dbReference>
<evidence type="ECO:0000256" key="6">
    <source>
        <dbReference type="ARBA" id="ARBA00022519"/>
    </source>
</evidence>
<dbReference type="SUPFAM" id="SSF53448">
    <property type="entry name" value="Nucleotide-diphospho-sugar transferases"/>
    <property type="match status" value="1"/>
</dbReference>
<dbReference type="InterPro" id="IPR001173">
    <property type="entry name" value="Glyco_trans_2-like"/>
</dbReference>
<dbReference type="GO" id="GO:0016758">
    <property type="term" value="F:hexosyltransferase activity"/>
    <property type="evidence" value="ECO:0007669"/>
    <property type="project" value="UniProtKB-UniRule"/>
</dbReference>
<comment type="pathway">
    <text evidence="2 12">Glycan metabolism; osmoregulated periplasmic glucan (OPG) biosynthesis.</text>
</comment>
<name>A0A1Y5Q425_9GAMM</name>
<dbReference type="HAMAP" id="MF_01072">
    <property type="entry name" value="MdoH_OpgH"/>
    <property type="match status" value="1"/>
</dbReference>
<evidence type="ECO:0000256" key="7">
    <source>
        <dbReference type="ARBA" id="ARBA00022676"/>
    </source>
</evidence>
<keyword evidence="7 12" id="KW-0328">Glycosyltransferase</keyword>
<dbReference type="UniPathway" id="UPA00637"/>
<organism evidence="14">
    <name type="scientific">uncultured Stenotrophomonas sp</name>
    <dbReference type="NCBI Taxonomy" id="165438"/>
    <lineage>
        <taxon>Bacteria</taxon>
        <taxon>Pseudomonadati</taxon>
        <taxon>Pseudomonadota</taxon>
        <taxon>Gammaproteobacteria</taxon>
        <taxon>Lysobacterales</taxon>
        <taxon>Lysobacteraceae</taxon>
        <taxon>Stenotrophomonas</taxon>
        <taxon>environmental samples</taxon>
    </lineage>
</organism>
<dbReference type="EMBL" id="FLTS01000001">
    <property type="protein sequence ID" value="SBV37039.1"/>
    <property type="molecule type" value="Genomic_DNA"/>
</dbReference>
<feature type="transmembrane region" description="Helical" evidence="12">
    <location>
        <begin position="457"/>
        <end position="481"/>
    </location>
</feature>
<evidence type="ECO:0000256" key="4">
    <source>
        <dbReference type="ARBA" id="ARBA00020585"/>
    </source>
</evidence>
<dbReference type="NCBIfam" id="NF003957">
    <property type="entry name" value="PRK05454.1-4"/>
    <property type="match status" value="1"/>
</dbReference>
<dbReference type="Gene3D" id="3.90.550.10">
    <property type="entry name" value="Spore Coat Polysaccharide Biosynthesis Protein SpsA, Chain A"/>
    <property type="match status" value="1"/>
</dbReference>
<feature type="transmembrane region" description="Helical" evidence="12">
    <location>
        <begin position="572"/>
        <end position="594"/>
    </location>
</feature>
<feature type="transmembrane region" description="Helical" evidence="12">
    <location>
        <begin position="410"/>
        <end position="429"/>
    </location>
</feature>
<comment type="similarity">
    <text evidence="3 12">Belongs to the glycosyltransferase 2 family. OpgH subfamily.</text>
</comment>
<dbReference type="PANTHER" id="PTHR43867">
    <property type="entry name" value="CELLULOSE SYNTHASE CATALYTIC SUBUNIT A [UDP-FORMING]"/>
    <property type="match status" value="1"/>
</dbReference>
<reference evidence="14" key="1">
    <citation type="submission" date="2016-03" db="EMBL/GenBank/DDBJ databases">
        <authorList>
            <person name="Ploux O."/>
        </authorList>
    </citation>
    <scope>NUCLEOTIDE SEQUENCE</scope>
    <source>
        <strain evidence="14">UC10</strain>
    </source>
</reference>
<evidence type="ECO:0000256" key="9">
    <source>
        <dbReference type="ARBA" id="ARBA00022692"/>
    </source>
</evidence>
<evidence type="ECO:0000256" key="5">
    <source>
        <dbReference type="ARBA" id="ARBA00022475"/>
    </source>
</evidence>
<dbReference type="InterPro" id="IPR023725">
    <property type="entry name" value="Glucans_biosynth_gluTrFase_H"/>
</dbReference>
<evidence type="ECO:0000313" key="14">
    <source>
        <dbReference type="EMBL" id="SBV37039.1"/>
    </source>
</evidence>
<dbReference type="AlphaFoldDB" id="A0A1Y5Q425"/>
<dbReference type="InterPro" id="IPR029044">
    <property type="entry name" value="Nucleotide-diphossugar_trans"/>
</dbReference>
<keyword evidence="10 12" id="KW-1133">Transmembrane helix</keyword>
<dbReference type="GO" id="GO:0009250">
    <property type="term" value="P:glucan biosynthetic process"/>
    <property type="evidence" value="ECO:0007669"/>
    <property type="project" value="UniProtKB-UniRule"/>
</dbReference>
<feature type="domain" description="Glycosyltransferase 2-like" evidence="13">
    <location>
        <begin position="232"/>
        <end position="467"/>
    </location>
</feature>
<accession>A0A1Y5Q425</accession>
<dbReference type="GO" id="GO:0005886">
    <property type="term" value="C:plasma membrane"/>
    <property type="evidence" value="ECO:0007669"/>
    <property type="project" value="UniProtKB-SubCell"/>
</dbReference>
<feature type="transmembrane region" description="Helical" evidence="12">
    <location>
        <begin position="493"/>
        <end position="516"/>
    </location>
</feature>
<proteinExistence type="inferred from homology"/>
<dbReference type="PANTHER" id="PTHR43867:SF5">
    <property type="entry name" value="GLUCANS BIOSYNTHESIS GLUCOSYLTRANSFERASE H"/>
    <property type="match status" value="1"/>
</dbReference>
<gene>
    <name evidence="12 14" type="primary">opgH</name>
    <name evidence="14" type="ORF">STPYR_11969</name>
</gene>
<dbReference type="InterPro" id="IPR050321">
    <property type="entry name" value="Glycosyltr_2/OpgH_subfam"/>
</dbReference>
<comment type="function">
    <text evidence="12">Involved in the biosynthesis of osmoregulated periplasmic glucans (OPGs).</text>
</comment>
<dbReference type="EC" id="2.4.1.-" evidence="12"/>
<evidence type="ECO:0000256" key="11">
    <source>
        <dbReference type="ARBA" id="ARBA00023136"/>
    </source>
</evidence>
<protein>
    <recommendedName>
        <fullName evidence="4 12">Glucans biosynthesis glucosyltransferase H</fullName>
        <ecNumber evidence="12">2.4.1.-</ecNumber>
    </recommendedName>
</protein>
<dbReference type="NCBIfam" id="NF003962">
    <property type="entry name" value="PRK05454.2-5"/>
    <property type="match status" value="1"/>
</dbReference>
<dbReference type="NCBIfam" id="NF003958">
    <property type="entry name" value="PRK05454.2-1"/>
    <property type="match status" value="1"/>
</dbReference>
<comment type="subcellular location">
    <subcellularLocation>
        <location evidence="1">Cell inner membrane</location>
        <topology evidence="1">Multi-pass membrane protein</topology>
    </subcellularLocation>
    <subcellularLocation>
        <location evidence="12">Cell membrane</location>
        <topology evidence="12">Multi-pass membrane protein</topology>
    </subcellularLocation>
</comment>
<keyword evidence="11 12" id="KW-0472">Membrane</keyword>
<sequence length="638" mass="69329">MTARQGTTTLLDAGNAVLPAEHPLPMPEQSLRQGRLQGRWQDTSPPNIAWRRLYVFGTTIAMTLVATWMMVQVLARGGIGVLEACLLGLFVLLFAWVALSFVSSLAGLQALLRGRRKLGIHPDAPLPELRNRTALLMPTYNEDPRRMMAGLQAIYESVAATGQLDRFDFFVLSDTTRAAIGEAEEQVFARLLAATGGAGRLFYRRRADNSGRKAGNIADWVRRFGGAYPQMLILDADSLMTGEVIVRLVSAMENHPGVGLIQSLPSVVGGRTAFARMQQFGGRVYGPVMAYGVAWWHGAESNYWGHNAVIRTRAFAEQAGLPELPGRKPFGGHVLSHDFVEAALMRRGGWAAHMVPYLHGSYEEGPPTLTDLLIRDRRWCQGNLQHSRVVGSAGLHWVSRVHMLIGIGHYFTAPMWAMLMLIGMAIPLFQGGIDLAQELHLRLSPLHYWRGLDEQGVLWVFVVTMAVLLAPKAMGYVAMLASRKERSGCGGAVRALLSVLLETVLAALMAPVVMYVQSRGVAEVLAGRDSGWDAQQRDDGSVSWAALLRSYGGLSVFGVAMGAMAYAVSPSLAAWMAPVVIGMALAVPVVGITSSRKVGDWLRRHRLLSIPEESVPPPVLVRAAELRAAAVEAPLPSG</sequence>
<feature type="transmembrane region" description="Helical" evidence="12">
    <location>
        <begin position="53"/>
        <end position="75"/>
    </location>
</feature>
<evidence type="ECO:0000256" key="2">
    <source>
        <dbReference type="ARBA" id="ARBA00005001"/>
    </source>
</evidence>
<dbReference type="Pfam" id="PF13632">
    <property type="entry name" value="Glyco_trans_2_3"/>
    <property type="match status" value="1"/>
</dbReference>
<evidence type="ECO:0000259" key="13">
    <source>
        <dbReference type="Pfam" id="PF13632"/>
    </source>
</evidence>
<evidence type="ECO:0000256" key="12">
    <source>
        <dbReference type="HAMAP-Rule" id="MF_01072"/>
    </source>
</evidence>
<keyword evidence="5 12" id="KW-1003">Cell membrane</keyword>
<keyword evidence="8 12" id="KW-0808">Transferase</keyword>
<feature type="transmembrane region" description="Helical" evidence="12">
    <location>
        <begin position="87"/>
        <end position="108"/>
    </location>
</feature>
<keyword evidence="6" id="KW-0997">Cell inner membrane</keyword>
<evidence type="ECO:0000256" key="10">
    <source>
        <dbReference type="ARBA" id="ARBA00022989"/>
    </source>
</evidence>
<keyword evidence="9 12" id="KW-0812">Transmembrane</keyword>
<evidence type="ECO:0000256" key="3">
    <source>
        <dbReference type="ARBA" id="ARBA00009337"/>
    </source>
</evidence>